<dbReference type="Pfam" id="PF25044">
    <property type="entry name" value="DUF7789"/>
    <property type="match status" value="2"/>
</dbReference>
<reference evidence="4 5" key="1">
    <citation type="submission" date="2019-07" db="EMBL/GenBank/DDBJ databases">
        <title>Draft genome assembly of a fouling barnacle, Amphibalanus amphitrite (Darwin, 1854): The first reference genome for Thecostraca.</title>
        <authorList>
            <person name="Kim W."/>
        </authorList>
    </citation>
    <scope>NUCLEOTIDE SEQUENCE [LARGE SCALE GENOMIC DNA]</scope>
    <source>
        <strain evidence="4">SNU_AA5</strain>
        <tissue evidence="4">Soma without cirri and trophi</tissue>
    </source>
</reference>
<proteinExistence type="predicted"/>
<feature type="transmembrane region" description="Helical" evidence="2">
    <location>
        <begin position="89"/>
        <end position="108"/>
    </location>
</feature>
<feature type="transmembrane region" description="Helical" evidence="2">
    <location>
        <begin position="120"/>
        <end position="144"/>
    </location>
</feature>
<dbReference type="PANTHER" id="PTHR39299:SF1">
    <property type="entry name" value="TRANSMEMBRANE PROTEIN"/>
    <property type="match status" value="1"/>
</dbReference>
<feature type="domain" description="DUF7789" evidence="3">
    <location>
        <begin position="154"/>
        <end position="279"/>
    </location>
</feature>
<dbReference type="OrthoDB" id="2448307at2759"/>
<organism evidence="4 5">
    <name type="scientific">Amphibalanus amphitrite</name>
    <name type="common">Striped barnacle</name>
    <name type="synonym">Balanus amphitrite</name>
    <dbReference type="NCBI Taxonomy" id="1232801"/>
    <lineage>
        <taxon>Eukaryota</taxon>
        <taxon>Metazoa</taxon>
        <taxon>Ecdysozoa</taxon>
        <taxon>Arthropoda</taxon>
        <taxon>Crustacea</taxon>
        <taxon>Multicrustacea</taxon>
        <taxon>Cirripedia</taxon>
        <taxon>Thoracica</taxon>
        <taxon>Thoracicalcarea</taxon>
        <taxon>Balanomorpha</taxon>
        <taxon>Balanoidea</taxon>
        <taxon>Balanidae</taxon>
        <taxon>Amphibalaninae</taxon>
        <taxon>Amphibalanus</taxon>
    </lineage>
</organism>
<evidence type="ECO:0000259" key="3">
    <source>
        <dbReference type="Pfam" id="PF25044"/>
    </source>
</evidence>
<gene>
    <name evidence="4" type="ORF">FJT64_026848</name>
</gene>
<dbReference type="PANTHER" id="PTHR39299">
    <property type="entry name" value="TRANSMEMBRANE PROTEIN"/>
    <property type="match status" value="1"/>
</dbReference>
<sequence length="328" mass="34916">MQSSAEWFDGGCAAGRQIRSLASLDRLEWAFLVGSLLATLATAGLGTARLLSLPPQSDDRVFVWLLLLTAGFALVYSVNGVLREQVYELLVYALTAAVLAVYVLLNYLDPDTPRGAIKLARLVVAGLCSPPLVVAAVTLAGRYWQCGELVFRTVGANPALQQACRRVLTAQSLLKLDAQLALSTAVLVVRAGGPLSAAETAVLAAGAPLSLLWWAAGYAALRWESARAVRWLLAPTALLEPAYIVWRLATERRPDGVLLQCERAAGALALLVRLLLVICLLSCANQFGLGVSEHMYPARRPGGGDRPPRYGSFGSSGQATPRRPAGSQ</sequence>
<accession>A0A6A4WA71</accession>
<feature type="transmembrane region" description="Helical" evidence="2">
    <location>
        <begin position="266"/>
        <end position="291"/>
    </location>
</feature>
<keyword evidence="2" id="KW-1133">Transmembrane helix</keyword>
<feature type="transmembrane region" description="Helical" evidence="2">
    <location>
        <begin position="63"/>
        <end position="83"/>
    </location>
</feature>
<evidence type="ECO:0000256" key="1">
    <source>
        <dbReference type="SAM" id="MobiDB-lite"/>
    </source>
</evidence>
<dbReference type="Proteomes" id="UP000440578">
    <property type="component" value="Unassembled WGS sequence"/>
</dbReference>
<keyword evidence="5" id="KW-1185">Reference proteome</keyword>
<keyword evidence="2" id="KW-0812">Transmembrane</keyword>
<dbReference type="AlphaFoldDB" id="A0A6A4WA71"/>
<comment type="caution">
    <text evidence="4">The sequence shown here is derived from an EMBL/GenBank/DDBJ whole genome shotgun (WGS) entry which is preliminary data.</text>
</comment>
<dbReference type="EMBL" id="VIIS01001245">
    <property type="protein sequence ID" value="KAF0300664.1"/>
    <property type="molecule type" value="Genomic_DNA"/>
</dbReference>
<feature type="region of interest" description="Disordered" evidence="1">
    <location>
        <begin position="300"/>
        <end position="328"/>
    </location>
</feature>
<keyword evidence="2" id="KW-0472">Membrane</keyword>
<protein>
    <recommendedName>
        <fullName evidence="3">DUF7789 domain-containing protein</fullName>
    </recommendedName>
</protein>
<evidence type="ECO:0000256" key="2">
    <source>
        <dbReference type="SAM" id="Phobius"/>
    </source>
</evidence>
<dbReference type="InterPro" id="IPR056691">
    <property type="entry name" value="DUF7789"/>
</dbReference>
<feature type="transmembrane region" description="Helical" evidence="2">
    <location>
        <begin position="29"/>
        <end position="51"/>
    </location>
</feature>
<evidence type="ECO:0000313" key="5">
    <source>
        <dbReference type="Proteomes" id="UP000440578"/>
    </source>
</evidence>
<evidence type="ECO:0000313" key="4">
    <source>
        <dbReference type="EMBL" id="KAF0300664.1"/>
    </source>
</evidence>
<feature type="domain" description="DUF7789" evidence="3">
    <location>
        <begin position="17"/>
        <end position="139"/>
    </location>
</feature>
<name>A0A6A4WA71_AMPAM</name>